<name>A0ACB6Z9C5_THEGA</name>
<dbReference type="Proteomes" id="UP000886501">
    <property type="component" value="Unassembled WGS sequence"/>
</dbReference>
<dbReference type="EMBL" id="MU118062">
    <property type="protein sequence ID" value="KAF9646300.1"/>
    <property type="molecule type" value="Genomic_DNA"/>
</dbReference>
<sequence>MFRKKSETYVLPTQLVHLAIVALFASLAFNFISIFLECDVPRFFQKEVTGEPKFLPVDIRTVAMTVDDSERYGLNNDDDWSTIIPNHGFVLLDSPSEEADENGRAFYAVSMYHQLHCLNGFRRLTVAAKNGTMTQHNVDHAVHCLSYLRQLLLCHADNALEPARLATTVSGGKTQAVYGEGTTHQCRDWTQVRSFVENNYQLWKDQDHFETSESKTDHKHDNHTHTHTHTHGDHKESMKDHSGHNDGHSDGDGHSHHHSHDHHHRDSD</sequence>
<organism evidence="1 2">
    <name type="scientific">Thelephora ganbajun</name>
    <name type="common">Ganba fungus</name>
    <dbReference type="NCBI Taxonomy" id="370292"/>
    <lineage>
        <taxon>Eukaryota</taxon>
        <taxon>Fungi</taxon>
        <taxon>Dikarya</taxon>
        <taxon>Basidiomycota</taxon>
        <taxon>Agaricomycotina</taxon>
        <taxon>Agaricomycetes</taxon>
        <taxon>Thelephorales</taxon>
        <taxon>Thelephoraceae</taxon>
        <taxon>Thelephora</taxon>
    </lineage>
</organism>
<keyword evidence="2" id="KW-1185">Reference proteome</keyword>
<proteinExistence type="predicted"/>
<protein>
    <submittedName>
        <fullName evidence="1">Uncharacterized protein</fullName>
    </submittedName>
</protein>
<reference evidence="1" key="1">
    <citation type="submission" date="2019-10" db="EMBL/GenBank/DDBJ databases">
        <authorList>
            <consortium name="DOE Joint Genome Institute"/>
            <person name="Kuo A."/>
            <person name="Miyauchi S."/>
            <person name="Kiss E."/>
            <person name="Drula E."/>
            <person name="Kohler A."/>
            <person name="Sanchez-Garcia M."/>
            <person name="Andreopoulos B."/>
            <person name="Barry K.W."/>
            <person name="Bonito G."/>
            <person name="Buee M."/>
            <person name="Carver A."/>
            <person name="Chen C."/>
            <person name="Cichocki N."/>
            <person name="Clum A."/>
            <person name="Culley D."/>
            <person name="Crous P.W."/>
            <person name="Fauchery L."/>
            <person name="Girlanda M."/>
            <person name="Hayes R."/>
            <person name="Keri Z."/>
            <person name="Labutti K."/>
            <person name="Lipzen A."/>
            <person name="Lombard V."/>
            <person name="Magnuson J."/>
            <person name="Maillard F."/>
            <person name="Morin E."/>
            <person name="Murat C."/>
            <person name="Nolan M."/>
            <person name="Ohm R."/>
            <person name="Pangilinan J."/>
            <person name="Pereira M."/>
            <person name="Perotto S."/>
            <person name="Peter M."/>
            <person name="Riley R."/>
            <person name="Sitrit Y."/>
            <person name="Stielow B."/>
            <person name="Szollosi G."/>
            <person name="Zifcakova L."/>
            <person name="Stursova M."/>
            <person name="Spatafora J.W."/>
            <person name="Tedersoo L."/>
            <person name="Vaario L.-M."/>
            <person name="Yamada A."/>
            <person name="Yan M."/>
            <person name="Wang P."/>
            <person name="Xu J."/>
            <person name="Bruns T."/>
            <person name="Baldrian P."/>
            <person name="Vilgalys R."/>
            <person name="Henrissat B."/>
            <person name="Grigoriev I.V."/>
            <person name="Hibbett D."/>
            <person name="Nagy L.G."/>
            <person name="Martin F.M."/>
        </authorList>
    </citation>
    <scope>NUCLEOTIDE SEQUENCE</scope>
    <source>
        <strain evidence="1">P2</strain>
    </source>
</reference>
<evidence type="ECO:0000313" key="2">
    <source>
        <dbReference type="Proteomes" id="UP000886501"/>
    </source>
</evidence>
<comment type="caution">
    <text evidence="1">The sequence shown here is derived from an EMBL/GenBank/DDBJ whole genome shotgun (WGS) entry which is preliminary data.</text>
</comment>
<gene>
    <name evidence="1" type="ORF">BDM02DRAFT_3188962</name>
</gene>
<reference evidence="1" key="2">
    <citation type="journal article" date="2020" name="Nat. Commun.">
        <title>Large-scale genome sequencing of mycorrhizal fungi provides insights into the early evolution of symbiotic traits.</title>
        <authorList>
            <person name="Miyauchi S."/>
            <person name="Kiss E."/>
            <person name="Kuo A."/>
            <person name="Drula E."/>
            <person name="Kohler A."/>
            <person name="Sanchez-Garcia M."/>
            <person name="Morin E."/>
            <person name="Andreopoulos B."/>
            <person name="Barry K.W."/>
            <person name="Bonito G."/>
            <person name="Buee M."/>
            <person name="Carver A."/>
            <person name="Chen C."/>
            <person name="Cichocki N."/>
            <person name="Clum A."/>
            <person name="Culley D."/>
            <person name="Crous P.W."/>
            <person name="Fauchery L."/>
            <person name="Girlanda M."/>
            <person name="Hayes R.D."/>
            <person name="Keri Z."/>
            <person name="LaButti K."/>
            <person name="Lipzen A."/>
            <person name="Lombard V."/>
            <person name="Magnuson J."/>
            <person name="Maillard F."/>
            <person name="Murat C."/>
            <person name="Nolan M."/>
            <person name="Ohm R.A."/>
            <person name="Pangilinan J."/>
            <person name="Pereira M.F."/>
            <person name="Perotto S."/>
            <person name="Peter M."/>
            <person name="Pfister S."/>
            <person name="Riley R."/>
            <person name="Sitrit Y."/>
            <person name="Stielow J.B."/>
            <person name="Szollosi G."/>
            <person name="Zifcakova L."/>
            <person name="Stursova M."/>
            <person name="Spatafora J.W."/>
            <person name="Tedersoo L."/>
            <person name="Vaario L.M."/>
            <person name="Yamada A."/>
            <person name="Yan M."/>
            <person name="Wang P."/>
            <person name="Xu J."/>
            <person name="Bruns T."/>
            <person name="Baldrian P."/>
            <person name="Vilgalys R."/>
            <person name="Dunand C."/>
            <person name="Henrissat B."/>
            <person name="Grigoriev I.V."/>
            <person name="Hibbett D."/>
            <person name="Nagy L.G."/>
            <person name="Martin F.M."/>
        </authorList>
    </citation>
    <scope>NUCLEOTIDE SEQUENCE</scope>
    <source>
        <strain evidence="1">P2</strain>
    </source>
</reference>
<accession>A0ACB6Z9C5</accession>
<evidence type="ECO:0000313" key="1">
    <source>
        <dbReference type="EMBL" id="KAF9646300.1"/>
    </source>
</evidence>